<name>A0AAU7RZU5_9HYPH</name>
<dbReference type="AlphaFoldDB" id="A0AAU7RZU5"/>
<dbReference type="EMBL" id="CP157961">
    <property type="protein sequence ID" value="XBT95697.1"/>
    <property type="molecule type" value="Genomic_DNA"/>
</dbReference>
<evidence type="ECO:0000313" key="1">
    <source>
        <dbReference type="EMBL" id="XBT95697.1"/>
    </source>
</evidence>
<organism evidence="1">
    <name type="scientific">Rhizobium sp. ZPR3</name>
    <dbReference type="NCBI Taxonomy" id="3158967"/>
    <lineage>
        <taxon>Bacteria</taxon>
        <taxon>Pseudomonadati</taxon>
        <taxon>Pseudomonadota</taxon>
        <taxon>Alphaproteobacteria</taxon>
        <taxon>Hyphomicrobiales</taxon>
        <taxon>Rhizobiaceae</taxon>
        <taxon>Rhizobium/Agrobacterium group</taxon>
        <taxon>Rhizobium</taxon>
    </lineage>
</organism>
<sequence length="91" mass="9932">MAHIIVRCSKTFEVADARAGEVNDPGTRAFFECDYLSFSSFIFDTTKRIAQLSPAYADIVPAVQSARPALAAVPSMSSSTPAWTMGRWSVR</sequence>
<accession>A0AAU7RZU5</accession>
<protein>
    <submittedName>
        <fullName evidence="1">Uncharacterized protein</fullName>
    </submittedName>
</protein>
<proteinExistence type="predicted"/>
<keyword evidence="1" id="KW-0614">Plasmid</keyword>
<geneLocation type="plasmid" evidence="1">
    <name>unnamed1</name>
</geneLocation>
<dbReference type="RefSeq" id="WP_174171866.1">
    <property type="nucleotide sequence ID" value="NZ_CP157961.1"/>
</dbReference>
<gene>
    <name evidence="1" type="ORF">ABM479_27600</name>
</gene>
<reference evidence="1" key="1">
    <citation type="submission" date="2024-06" db="EMBL/GenBank/DDBJ databases">
        <authorList>
            <person name="Li T."/>
            <person name="Gao R."/>
        </authorList>
    </citation>
    <scope>NUCLEOTIDE SEQUENCE</scope>
    <source>
        <strain evidence="1">ZPR3</strain>
        <plasmid evidence="1">unnamed1</plasmid>
    </source>
</reference>